<evidence type="ECO:0000313" key="3">
    <source>
        <dbReference type="Proteomes" id="UP000709437"/>
    </source>
</evidence>
<evidence type="ECO:0000313" key="2">
    <source>
        <dbReference type="EMBL" id="MBT1541904.1"/>
    </source>
</evidence>
<sequence>MPEFRPMPGYELGHGWVAARRRRSRFGSVWRWIGPPVALVAVVAAALLFHWYAGVADQVEWECAVSTCGTSDPRSFAPEGCWALLVLAGLGTVRVPGRWWWTGALLLGFALVAAWSIDWWRMPGIDLGLFVTPIGAGSLGVVLLLARIGMAVDRVRGRAHTARRRAEQDSPRDVGER</sequence>
<dbReference type="EMBL" id="JAHEWX010000009">
    <property type="protein sequence ID" value="MBT1541904.1"/>
    <property type="molecule type" value="Genomic_DNA"/>
</dbReference>
<keyword evidence="1" id="KW-0812">Transmembrane</keyword>
<dbReference type="AlphaFoldDB" id="A0A9Q2W5W9"/>
<feature type="transmembrane region" description="Helical" evidence="1">
    <location>
        <begin position="99"/>
        <end position="120"/>
    </location>
</feature>
<evidence type="ECO:0000256" key="1">
    <source>
        <dbReference type="SAM" id="Phobius"/>
    </source>
</evidence>
<reference evidence="2" key="1">
    <citation type="submission" date="2021-05" db="EMBL/GenBank/DDBJ databases">
        <title>Whole genome sequence of Curtobacterium flaccumfaciens pv. flaccumfaciens strain CFBP 3417.</title>
        <authorList>
            <person name="Osdaghi E."/>
            <person name="Taghouti G."/>
            <person name="Portier P."/>
            <person name="Fazliarab A."/>
            <person name="Taghavi S.M."/>
            <person name="Briand M."/>
            <person name="Le-Saux M."/>
            <person name="Jacques M.-A."/>
        </authorList>
    </citation>
    <scope>NUCLEOTIDE SEQUENCE</scope>
    <source>
        <strain evidence="2">CFBP 3417</strain>
    </source>
</reference>
<feature type="transmembrane region" description="Helical" evidence="1">
    <location>
        <begin position="29"/>
        <end position="52"/>
    </location>
</feature>
<protein>
    <submittedName>
        <fullName evidence="2">Uncharacterized protein</fullName>
    </submittedName>
</protein>
<comment type="caution">
    <text evidence="2">The sequence shown here is derived from an EMBL/GenBank/DDBJ whole genome shotgun (WGS) entry which is preliminary data.</text>
</comment>
<keyword evidence="1" id="KW-0472">Membrane</keyword>
<proteinExistence type="predicted"/>
<name>A0A9Q2W5W9_9MICO</name>
<organism evidence="2 3">
    <name type="scientific">Curtobacterium flaccumfaciens pv. flaccumfaciens</name>
    <dbReference type="NCBI Taxonomy" id="138532"/>
    <lineage>
        <taxon>Bacteria</taxon>
        <taxon>Bacillati</taxon>
        <taxon>Actinomycetota</taxon>
        <taxon>Actinomycetes</taxon>
        <taxon>Micrococcales</taxon>
        <taxon>Microbacteriaceae</taxon>
        <taxon>Curtobacterium</taxon>
    </lineage>
</organism>
<dbReference type="GeneID" id="99625059"/>
<feature type="transmembrane region" description="Helical" evidence="1">
    <location>
        <begin position="127"/>
        <end position="148"/>
    </location>
</feature>
<keyword evidence="1" id="KW-1133">Transmembrane helix</keyword>
<gene>
    <name evidence="2" type="ORF">KK103_09035</name>
</gene>
<dbReference type="Proteomes" id="UP000709437">
    <property type="component" value="Unassembled WGS sequence"/>
</dbReference>
<dbReference type="RefSeq" id="WP_017887936.1">
    <property type="nucleotide sequence ID" value="NZ_JAFJLW010000002.1"/>
</dbReference>
<accession>A0A9Q2W5W9</accession>